<evidence type="ECO:0000256" key="1">
    <source>
        <dbReference type="SAM" id="MobiDB-lite"/>
    </source>
</evidence>
<dbReference type="EMBL" id="FOUP01000003">
    <property type="protein sequence ID" value="SFN20175.1"/>
    <property type="molecule type" value="Genomic_DNA"/>
</dbReference>
<evidence type="ECO:0000313" key="5">
    <source>
        <dbReference type="Proteomes" id="UP000270697"/>
    </source>
</evidence>
<protein>
    <recommendedName>
        <fullName evidence="6">DUF3558 domain-containing protein</fullName>
    </recommendedName>
</protein>
<proteinExistence type="predicted"/>
<feature type="region of interest" description="Disordered" evidence="1">
    <location>
        <begin position="35"/>
        <end position="54"/>
    </location>
</feature>
<keyword evidence="5" id="KW-1185">Reference proteome</keyword>
<evidence type="ECO:0000313" key="3">
    <source>
        <dbReference type="EMBL" id="SFN20175.1"/>
    </source>
</evidence>
<dbReference type="Proteomes" id="UP000270697">
    <property type="component" value="Unassembled WGS sequence"/>
</dbReference>
<dbReference type="Proteomes" id="UP000199398">
    <property type="component" value="Unassembled WGS sequence"/>
</dbReference>
<feature type="compositionally biased region" description="Low complexity" evidence="1">
    <location>
        <begin position="38"/>
        <end position="47"/>
    </location>
</feature>
<dbReference type="AlphaFoldDB" id="A0A1I4X3G5"/>
<sequence>MSSKSVCSRKPSVVGLLAVAMLFAGGCFGPAIEPFETPGGSDSSPSSPSGPPLGPVKYDFADFPGCLEIQQKLPELKMLDGSPGEDATGSPSRVCSFMPVESGAVVIGFEARLYGGRENADGFQSGAERAKVSFSEHALSEVEEDRGVGVGSAAHWTRFVEGGGCTIQILDENAVITATYYDPPAGDFDPRSEECRGGAREVARKFYAAVQPR</sequence>
<reference evidence="2 5" key="2">
    <citation type="submission" date="2018-10" db="EMBL/GenBank/DDBJ databases">
        <title>Sequencing the genomes of 1000 actinobacteria strains.</title>
        <authorList>
            <person name="Klenk H.-P."/>
        </authorList>
    </citation>
    <scope>NUCLEOTIDE SEQUENCE [LARGE SCALE GENOMIC DNA]</scope>
    <source>
        <strain evidence="2 5">DSM 45119</strain>
    </source>
</reference>
<dbReference type="STRING" id="455193.SAMN05421805_103211"/>
<evidence type="ECO:0000313" key="2">
    <source>
        <dbReference type="EMBL" id="RKT84285.1"/>
    </source>
</evidence>
<gene>
    <name evidence="2" type="ORF">ATL45_2595</name>
    <name evidence="3" type="ORF">SAMN05421805_103211</name>
</gene>
<accession>A0A1I4X3G5</accession>
<organism evidence="3 4">
    <name type="scientific">Saccharopolyspora antimicrobica</name>
    <dbReference type="NCBI Taxonomy" id="455193"/>
    <lineage>
        <taxon>Bacteria</taxon>
        <taxon>Bacillati</taxon>
        <taxon>Actinomycetota</taxon>
        <taxon>Actinomycetes</taxon>
        <taxon>Pseudonocardiales</taxon>
        <taxon>Pseudonocardiaceae</taxon>
        <taxon>Saccharopolyspora</taxon>
    </lineage>
</organism>
<dbReference type="EMBL" id="RBXX01000002">
    <property type="protein sequence ID" value="RKT84285.1"/>
    <property type="molecule type" value="Genomic_DNA"/>
</dbReference>
<name>A0A1I4X3G5_9PSEU</name>
<reference evidence="3 4" key="1">
    <citation type="submission" date="2016-10" db="EMBL/GenBank/DDBJ databases">
        <authorList>
            <person name="de Groot N.N."/>
        </authorList>
    </citation>
    <scope>NUCLEOTIDE SEQUENCE [LARGE SCALE GENOMIC DNA]</scope>
    <source>
        <strain evidence="3 4">CPCC 201259</strain>
    </source>
</reference>
<evidence type="ECO:0000313" key="4">
    <source>
        <dbReference type="Proteomes" id="UP000199398"/>
    </source>
</evidence>
<evidence type="ECO:0008006" key="6">
    <source>
        <dbReference type="Google" id="ProtNLM"/>
    </source>
</evidence>
<dbReference type="PROSITE" id="PS51257">
    <property type="entry name" value="PROKAR_LIPOPROTEIN"/>
    <property type="match status" value="1"/>
</dbReference>